<sequence>MPMIWIGLLIPTALLMYIAVDVFFTLAPALIVVGVTLAGLLYGYWKKFSRVQFHDLTLEA</sequence>
<reference evidence="2 3" key="1">
    <citation type="submission" date="2018-08" db="EMBL/GenBank/DDBJ databases">
        <title>Genomic investigation of the strawberry pathogen Phytophthora fragariae indicates pathogenicity is determined by transcriptional variation in three key races.</title>
        <authorList>
            <person name="Adams T.M."/>
            <person name="Armitage A.D."/>
            <person name="Sobczyk M.K."/>
            <person name="Bates H.J."/>
            <person name="Dunwell J.M."/>
            <person name="Nellist C.F."/>
            <person name="Harrison R.J."/>
        </authorList>
    </citation>
    <scope>NUCLEOTIDE SEQUENCE [LARGE SCALE GENOMIC DNA]</scope>
    <source>
        <strain evidence="2 3">SCRP333</strain>
    </source>
</reference>
<organism evidence="2 3">
    <name type="scientific">Phytophthora rubi</name>
    <dbReference type="NCBI Taxonomy" id="129364"/>
    <lineage>
        <taxon>Eukaryota</taxon>
        <taxon>Sar</taxon>
        <taxon>Stramenopiles</taxon>
        <taxon>Oomycota</taxon>
        <taxon>Peronosporomycetes</taxon>
        <taxon>Peronosporales</taxon>
        <taxon>Peronosporaceae</taxon>
        <taxon>Phytophthora</taxon>
    </lineage>
</organism>
<dbReference type="Proteomes" id="UP000434957">
    <property type="component" value="Unassembled WGS sequence"/>
</dbReference>
<evidence type="ECO:0000256" key="1">
    <source>
        <dbReference type="SAM" id="Phobius"/>
    </source>
</evidence>
<keyword evidence="3" id="KW-1185">Reference proteome</keyword>
<keyword evidence="1" id="KW-0472">Membrane</keyword>
<name>A0A6A4EJR4_9STRA</name>
<keyword evidence="1" id="KW-0812">Transmembrane</keyword>
<dbReference type="EMBL" id="QXFT01001148">
    <property type="protein sequence ID" value="KAE9327333.1"/>
    <property type="molecule type" value="Genomic_DNA"/>
</dbReference>
<protein>
    <submittedName>
        <fullName evidence="2">Uncharacterized protein</fullName>
    </submittedName>
</protein>
<gene>
    <name evidence="2" type="ORF">PR003_g16037</name>
</gene>
<dbReference type="AlphaFoldDB" id="A0A6A4EJR4"/>
<evidence type="ECO:0000313" key="2">
    <source>
        <dbReference type="EMBL" id="KAE9327333.1"/>
    </source>
</evidence>
<keyword evidence="1" id="KW-1133">Transmembrane helix</keyword>
<proteinExistence type="predicted"/>
<evidence type="ECO:0000313" key="3">
    <source>
        <dbReference type="Proteomes" id="UP000434957"/>
    </source>
</evidence>
<feature type="transmembrane region" description="Helical" evidence="1">
    <location>
        <begin position="12"/>
        <end position="45"/>
    </location>
</feature>
<accession>A0A6A4EJR4</accession>
<comment type="caution">
    <text evidence="2">The sequence shown here is derived from an EMBL/GenBank/DDBJ whole genome shotgun (WGS) entry which is preliminary data.</text>
</comment>